<name>A0ABP9F3Y7_9GAMM</name>
<evidence type="ECO:0000313" key="1">
    <source>
        <dbReference type="EMBL" id="GAA4892642.1"/>
    </source>
</evidence>
<proteinExistence type="predicted"/>
<accession>A0ABP9F3Y7</accession>
<reference evidence="2" key="1">
    <citation type="journal article" date="2019" name="Int. J. Syst. Evol. Microbiol.">
        <title>The Global Catalogue of Microorganisms (GCM) 10K type strain sequencing project: providing services to taxonomists for standard genome sequencing and annotation.</title>
        <authorList>
            <consortium name="The Broad Institute Genomics Platform"/>
            <consortium name="The Broad Institute Genome Sequencing Center for Infectious Disease"/>
            <person name="Wu L."/>
            <person name="Ma J."/>
        </authorList>
    </citation>
    <scope>NUCLEOTIDE SEQUENCE [LARGE SCALE GENOMIC DNA]</scope>
    <source>
        <strain evidence="2">JCM 18401</strain>
    </source>
</reference>
<sequence>MGNITGIIDGIDNQDETADEVIKQLTMLRAYAVEKAKNATTQIEESIRLSGDDERKRVPVDVIIRSKSEEHVFHSESSNIGTAVRKSISNFMGIADDGDTFVNGISGLVDGALDTMLGAGHGMSSEMRDYFIVPTEYGMTRYDTYLYTYGVNTSALTQVCQSVVVGVMFESIVDLSKISFPTFMQIYKLQLVKMGVSVQDQKPLLDLAENTFLRIVPKEKIRPSAESVISILPASKFVK</sequence>
<organism evidence="1 2">
    <name type="scientific">Ferrimonas pelagia</name>
    <dbReference type="NCBI Taxonomy" id="1177826"/>
    <lineage>
        <taxon>Bacteria</taxon>
        <taxon>Pseudomonadati</taxon>
        <taxon>Pseudomonadota</taxon>
        <taxon>Gammaproteobacteria</taxon>
        <taxon>Alteromonadales</taxon>
        <taxon>Ferrimonadaceae</taxon>
        <taxon>Ferrimonas</taxon>
    </lineage>
</organism>
<dbReference type="EMBL" id="BAABJZ010000089">
    <property type="protein sequence ID" value="GAA4892642.1"/>
    <property type="molecule type" value="Genomic_DNA"/>
</dbReference>
<evidence type="ECO:0000313" key="2">
    <source>
        <dbReference type="Proteomes" id="UP001499988"/>
    </source>
</evidence>
<gene>
    <name evidence="1" type="ORF">GCM10023333_27370</name>
</gene>
<dbReference type="RefSeq" id="WP_345335980.1">
    <property type="nucleotide sequence ID" value="NZ_BAABJZ010000089.1"/>
</dbReference>
<protein>
    <submittedName>
        <fullName evidence="1">Uncharacterized protein</fullName>
    </submittedName>
</protein>
<comment type="caution">
    <text evidence="1">The sequence shown here is derived from an EMBL/GenBank/DDBJ whole genome shotgun (WGS) entry which is preliminary data.</text>
</comment>
<keyword evidence="2" id="KW-1185">Reference proteome</keyword>
<dbReference type="Proteomes" id="UP001499988">
    <property type="component" value="Unassembled WGS sequence"/>
</dbReference>